<sequence length="339" mass="37484">MAITSNVRDVDPELLPALSARRPILHHLNADTTWLLQLPIPSSERKPSSRLWFNLILDPWLFGPQSDVASWFSRQWHAIEPAIGSIEEVNQLCERVECLSELVGQDPFGEREKGRVDAIAISHEFTDHCHKETLLGFDTSTPVIATTKAARLISGWKHFDRVIETPSISGLGADWKITRIDGLPEWLGVGRVVNGDDAFYYHSAVVVTFRLGTRESPESVIYSPHGISPDSLSPICNSNPSIDVLAILHGLHDVSIDWGQQLNLGALNGVKVQKALNAKYWIGTHDEVKQGGGIVSWLLRRKVYTAADVLQAAKEEEQSSVLGRGEYLELDNGGSVCLM</sequence>
<evidence type="ECO:0000313" key="1">
    <source>
        <dbReference type="EMBL" id="KAK1920833.1"/>
    </source>
</evidence>
<dbReference type="PANTHER" id="PTHR36142:SF2">
    <property type="entry name" value="METALLO-HYDROLASE_OXIDOREDUCTASE SUPERFAMILY PROTEIN"/>
    <property type="match status" value="1"/>
</dbReference>
<organism evidence="1 2">
    <name type="scientific">Papiliotrema laurentii</name>
    <name type="common">Cryptococcus laurentii</name>
    <dbReference type="NCBI Taxonomy" id="5418"/>
    <lineage>
        <taxon>Eukaryota</taxon>
        <taxon>Fungi</taxon>
        <taxon>Dikarya</taxon>
        <taxon>Basidiomycota</taxon>
        <taxon>Agaricomycotina</taxon>
        <taxon>Tremellomycetes</taxon>
        <taxon>Tremellales</taxon>
        <taxon>Rhynchogastremaceae</taxon>
        <taxon>Papiliotrema</taxon>
    </lineage>
</organism>
<dbReference type="Proteomes" id="UP001182556">
    <property type="component" value="Unassembled WGS sequence"/>
</dbReference>
<comment type="caution">
    <text evidence="1">The sequence shown here is derived from an EMBL/GenBank/DDBJ whole genome shotgun (WGS) entry which is preliminary data.</text>
</comment>
<reference evidence="1" key="1">
    <citation type="submission" date="2023-02" db="EMBL/GenBank/DDBJ databases">
        <title>Identification and recombinant expression of a fungal hydrolase from Papiliotrema laurentii that hydrolyzes apple cutin and clears colloidal polyester polyurethane.</title>
        <authorList>
            <consortium name="DOE Joint Genome Institute"/>
            <person name="Roman V.A."/>
            <person name="Bojanowski C."/>
            <person name="Crable B.R."/>
            <person name="Wagner D.N."/>
            <person name="Hung C.S."/>
            <person name="Nadeau L.J."/>
            <person name="Schratz L."/>
            <person name="Haridas S."/>
            <person name="Pangilinan J."/>
            <person name="Lipzen A."/>
            <person name="Na H."/>
            <person name="Yan M."/>
            <person name="Ng V."/>
            <person name="Grigoriev I.V."/>
            <person name="Spatafora J.W."/>
            <person name="Barlow D."/>
            <person name="Biffinger J."/>
            <person name="Kelley-Loughnane N."/>
            <person name="Varaljay V.A."/>
            <person name="Crookes-Goodson W.J."/>
        </authorList>
    </citation>
    <scope>NUCLEOTIDE SEQUENCE</scope>
    <source>
        <strain evidence="1">5307AH</strain>
    </source>
</reference>
<dbReference type="PANTHER" id="PTHR36142">
    <property type="entry name" value="METALLO-HYDROLASE/OXIDOREDUCTASE SUPERFAMILY PROTEIN"/>
    <property type="match status" value="1"/>
</dbReference>
<dbReference type="EMBL" id="JAODAN010000012">
    <property type="protein sequence ID" value="KAK1920833.1"/>
    <property type="molecule type" value="Genomic_DNA"/>
</dbReference>
<gene>
    <name evidence="1" type="ORF">DB88DRAFT_109090</name>
</gene>
<dbReference type="InterPro" id="IPR036866">
    <property type="entry name" value="RibonucZ/Hydroxyglut_hydro"/>
</dbReference>
<dbReference type="Gene3D" id="3.60.15.10">
    <property type="entry name" value="Ribonuclease Z/Hydroxyacylglutathione hydrolase-like"/>
    <property type="match status" value="1"/>
</dbReference>
<evidence type="ECO:0000313" key="2">
    <source>
        <dbReference type="Proteomes" id="UP001182556"/>
    </source>
</evidence>
<keyword evidence="2" id="KW-1185">Reference proteome</keyword>
<accession>A0AAD9FN22</accession>
<name>A0AAD9FN22_PAPLA</name>
<protein>
    <submittedName>
        <fullName evidence="1">Uncharacterized protein</fullName>
    </submittedName>
</protein>
<dbReference type="AlphaFoldDB" id="A0AAD9FN22"/>
<proteinExistence type="predicted"/>